<protein>
    <submittedName>
        <fullName evidence="1">Uncharacterized protein</fullName>
    </submittedName>
</protein>
<reference evidence="1" key="1">
    <citation type="submission" date="2014-11" db="EMBL/GenBank/DDBJ databases">
        <authorList>
            <person name="Amaro Gonzalez C."/>
        </authorList>
    </citation>
    <scope>NUCLEOTIDE SEQUENCE</scope>
</reference>
<accession>A0A0E9UNI2</accession>
<dbReference type="EMBL" id="GBXM01042049">
    <property type="protein sequence ID" value="JAH66528.1"/>
    <property type="molecule type" value="Transcribed_RNA"/>
</dbReference>
<organism evidence="1">
    <name type="scientific">Anguilla anguilla</name>
    <name type="common">European freshwater eel</name>
    <name type="synonym">Muraena anguilla</name>
    <dbReference type="NCBI Taxonomy" id="7936"/>
    <lineage>
        <taxon>Eukaryota</taxon>
        <taxon>Metazoa</taxon>
        <taxon>Chordata</taxon>
        <taxon>Craniata</taxon>
        <taxon>Vertebrata</taxon>
        <taxon>Euteleostomi</taxon>
        <taxon>Actinopterygii</taxon>
        <taxon>Neopterygii</taxon>
        <taxon>Teleostei</taxon>
        <taxon>Anguilliformes</taxon>
        <taxon>Anguillidae</taxon>
        <taxon>Anguilla</taxon>
    </lineage>
</organism>
<sequence>MCFLVKQPKKTQCRQEWSRLRWAPHM</sequence>
<name>A0A0E9UNI2_ANGAN</name>
<evidence type="ECO:0000313" key="1">
    <source>
        <dbReference type="EMBL" id="JAH66528.1"/>
    </source>
</evidence>
<reference evidence="1" key="2">
    <citation type="journal article" date="2015" name="Fish Shellfish Immunol.">
        <title>Early steps in the European eel (Anguilla anguilla)-Vibrio vulnificus interaction in the gills: Role of the RtxA13 toxin.</title>
        <authorList>
            <person name="Callol A."/>
            <person name="Pajuelo D."/>
            <person name="Ebbesson L."/>
            <person name="Teles M."/>
            <person name="MacKenzie S."/>
            <person name="Amaro C."/>
        </authorList>
    </citation>
    <scope>NUCLEOTIDE SEQUENCE</scope>
</reference>
<proteinExistence type="predicted"/>
<dbReference type="AlphaFoldDB" id="A0A0E9UNI2"/>